<dbReference type="Proteomes" id="UP000663865">
    <property type="component" value="Unassembled WGS sequence"/>
</dbReference>
<comment type="caution">
    <text evidence="2">The sequence shown here is derived from an EMBL/GenBank/DDBJ whole genome shotgun (WGS) entry which is preliminary data.</text>
</comment>
<accession>A0A817ZJ87</accession>
<dbReference type="Pfam" id="PF00057">
    <property type="entry name" value="Ldl_recept_a"/>
    <property type="match status" value="1"/>
</dbReference>
<gene>
    <name evidence="2" type="ORF">KIK155_LOCUS7328</name>
</gene>
<dbReference type="Gene3D" id="4.10.400.10">
    <property type="entry name" value="Low-density Lipoprotein Receptor"/>
    <property type="match status" value="1"/>
</dbReference>
<dbReference type="CDD" id="cd00112">
    <property type="entry name" value="LDLa"/>
    <property type="match status" value="1"/>
</dbReference>
<proteinExistence type="predicted"/>
<dbReference type="EMBL" id="CAJNYV010000881">
    <property type="protein sequence ID" value="CAF3392333.1"/>
    <property type="molecule type" value="Genomic_DNA"/>
</dbReference>
<evidence type="ECO:0000313" key="3">
    <source>
        <dbReference type="Proteomes" id="UP000663865"/>
    </source>
</evidence>
<evidence type="ECO:0000313" key="2">
    <source>
        <dbReference type="EMBL" id="CAF3392333.1"/>
    </source>
</evidence>
<name>A0A817ZJ87_9BILA</name>
<dbReference type="InterPro" id="IPR036055">
    <property type="entry name" value="LDL_receptor-like_sf"/>
</dbReference>
<protein>
    <submittedName>
        <fullName evidence="2">Uncharacterized protein</fullName>
    </submittedName>
</protein>
<dbReference type="InterPro" id="IPR002172">
    <property type="entry name" value="LDrepeatLR_classA_rpt"/>
</dbReference>
<organism evidence="2 3">
    <name type="scientific">Rotaria socialis</name>
    <dbReference type="NCBI Taxonomy" id="392032"/>
    <lineage>
        <taxon>Eukaryota</taxon>
        <taxon>Metazoa</taxon>
        <taxon>Spiralia</taxon>
        <taxon>Gnathifera</taxon>
        <taxon>Rotifera</taxon>
        <taxon>Eurotatoria</taxon>
        <taxon>Bdelloidea</taxon>
        <taxon>Philodinida</taxon>
        <taxon>Philodinidae</taxon>
        <taxon>Rotaria</taxon>
    </lineage>
</organism>
<dbReference type="AlphaFoldDB" id="A0A817ZJ87"/>
<reference evidence="2" key="1">
    <citation type="submission" date="2021-02" db="EMBL/GenBank/DDBJ databases">
        <authorList>
            <person name="Nowell W R."/>
        </authorList>
    </citation>
    <scope>NUCLEOTIDE SEQUENCE</scope>
</reference>
<sequence>MGCDGKIDCIDGGQGEIDCGKLYVNEYEVNEFRCGNGLCIPKEFFNDGSFSPDCIDYSDKSLPMGEDPSIETLDARIILLSVVKRQHAEMNVRCHVAMDNVLCTNAGTIGNYPSLFFFPTEPILFGHVRFVYANNLTNDYSPTILAPNYVCYDQQMCDWLPTTVTIHGFTCRSFSTLNNGQTIALGNAMLSGMLHFFVKCSTKMASYVDCSKSKPFRCANSPKCIS</sequence>
<keyword evidence="1" id="KW-1015">Disulfide bond</keyword>
<evidence type="ECO:0000256" key="1">
    <source>
        <dbReference type="ARBA" id="ARBA00023157"/>
    </source>
</evidence>
<dbReference type="SUPFAM" id="SSF57424">
    <property type="entry name" value="LDL receptor-like module"/>
    <property type="match status" value="1"/>
</dbReference>